<comment type="caution">
    <text evidence="1">The sequence shown here is derived from an EMBL/GenBank/DDBJ whole genome shotgun (WGS) entry which is preliminary data.</text>
</comment>
<evidence type="ECO:0000313" key="1">
    <source>
        <dbReference type="EMBL" id="KAK8966045.1"/>
    </source>
</evidence>
<dbReference type="EMBL" id="JBBWWR010000005">
    <property type="protein sequence ID" value="KAK8966045.1"/>
    <property type="molecule type" value="Genomic_DNA"/>
</dbReference>
<dbReference type="Proteomes" id="UP001412067">
    <property type="component" value="Unassembled WGS sequence"/>
</dbReference>
<sequence length="281" mass="31311">MKKTVGETGKIPTWSEAFWWSPSAGLPTLSPVVGEDGAIDWNAKKSELSGGETRGTIAIDWEGRGTIGGKEGMSAPTILFFHNGAKDSEIVGADLQKLKGQTISPSCRQERAIRDDTATTADASLFAAVDTAAAAAVDTTANAYRTAYVDHVLMQEIDIQKTLFSIDGYELNSSSIDGYDDEDLDLHQTPPIFDRPDETMLKRGHAKLDMYQTPRNFERRDEAKTKNDSKKLCVHQTPQNFETPNEANMNEWLARIWIFVDKFLRHLTRQRRRMGAKIASQ</sequence>
<evidence type="ECO:0000313" key="2">
    <source>
        <dbReference type="Proteomes" id="UP001412067"/>
    </source>
</evidence>
<gene>
    <name evidence="1" type="ORF">KSP40_PGU012022</name>
</gene>
<keyword evidence="2" id="KW-1185">Reference proteome</keyword>
<reference evidence="1 2" key="1">
    <citation type="journal article" date="2022" name="Nat. Plants">
        <title>Genomes of leafy and leafless Platanthera orchids illuminate the evolution of mycoheterotrophy.</title>
        <authorList>
            <person name="Li M.H."/>
            <person name="Liu K.W."/>
            <person name="Li Z."/>
            <person name="Lu H.C."/>
            <person name="Ye Q.L."/>
            <person name="Zhang D."/>
            <person name="Wang J.Y."/>
            <person name="Li Y.F."/>
            <person name="Zhong Z.M."/>
            <person name="Liu X."/>
            <person name="Yu X."/>
            <person name="Liu D.K."/>
            <person name="Tu X.D."/>
            <person name="Liu B."/>
            <person name="Hao Y."/>
            <person name="Liao X.Y."/>
            <person name="Jiang Y.T."/>
            <person name="Sun W.H."/>
            <person name="Chen J."/>
            <person name="Chen Y.Q."/>
            <person name="Ai Y."/>
            <person name="Zhai J.W."/>
            <person name="Wu S.S."/>
            <person name="Zhou Z."/>
            <person name="Hsiao Y.Y."/>
            <person name="Wu W.L."/>
            <person name="Chen Y.Y."/>
            <person name="Lin Y.F."/>
            <person name="Hsu J.L."/>
            <person name="Li C.Y."/>
            <person name="Wang Z.W."/>
            <person name="Zhao X."/>
            <person name="Zhong W.Y."/>
            <person name="Ma X.K."/>
            <person name="Ma L."/>
            <person name="Huang J."/>
            <person name="Chen G.Z."/>
            <person name="Huang M.Z."/>
            <person name="Huang L."/>
            <person name="Peng D.H."/>
            <person name="Luo Y.B."/>
            <person name="Zou S.Q."/>
            <person name="Chen S.P."/>
            <person name="Lan S."/>
            <person name="Tsai W.C."/>
            <person name="Van de Peer Y."/>
            <person name="Liu Z.J."/>
        </authorList>
    </citation>
    <scope>NUCLEOTIDE SEQUENCE [LARGE SCALE GENOMIC DNA]</scope>
    <source>
        <strain evidence="1">Lor288</strain>
    </source>
</reference>
<protein>
    <submittedName>
        <fullName evidence="1">Uncharacterized protein</fullName>
    </submittedName>
</protein>
<name>A0ABR2MPN3_9ASPA</name>
<organism evidence="1 2">
    <name type="scientific">Platanthera guangdongensis</name>
    <dbReference type="NCBI Taxonomy" id="2320717"/>
    <lineage>
        <taxon>Eukaryota</taxon>
        <taxon>Viridiplantae</taxon>
        <taxon>Streptophyta</taxon>
        <taxon>Embryophyta</taxon>
        <taxon>Tracheophyta</taxon>
        <taxon>Spermatophyta</taxon>
        <taxon>Magnoliopsida</taxon>
        <taxon>Liliopsida</taxon>
        <taxon>Asparagales</taxon>
        <taxon>Orchidaceae</taxon>
        <taxon>Orchidoideae</taxon>
        <taxon>Orchideae</taxon>
        <taxon>Orchidinae</taxon>
        <taxon>Platanthera</taxon>
    </lineage>
</organism>
<proteinExistence type="predicted"/>
<accession>A0ABR2MPN3</accession>